<feature type="domain" description="CFA20" evidence="2">
    <location>
        <begin position="2"/>
        <end position="156"/>
    </location>
</feature>
<evidence type="ECO:0000259" key="2">
    <source>
        <dbReference type="Pfam" id="PF05018"/>
    </source>
</evidence>
<organism evidence="3 4">
    <name type="scientific">Ichthyophthirius multifiliis</name>
    <name type="common">White spot disease agent</name>
    <name type="synonym">Ich</name>
    <dbReference type="NCBI Taxonomy" id="5932"/>
    <lineage>
        <taxon>Eukaryota</taxon>
        <taxon>Sar</taxon>
        <taxon>Alveolata</taxon>
        <taxon>Ciliophora</taxon>
        <taxon>Intramacronucleata</taxon>
        <taxon>Oligohymenophorea</taxon>
        <taxon>Hymenostomatida</taxon>
        <taxon>Ophryoglenina</taxon>
        <taxon>Ichthyophthirius</taxon>
    </lineage>
</organism>
<dbReference type="GeneID" id="14904122"/>
<keyword evidence="1" id="KW-1133">Transmembrane helix</keyword>
<reference evidence="3 4" key="1">
    <citation type="submission" date="2011-07" db="EMBL/GenBank/DDBJ databases">
        <authorList>
            <person name="Coyne R."/>
            <person name="Brami D."/>
            <person name="Johnson J."/>
            <person name="Hostetler J."/>
            <person name="Hannick L."/>
            <person name="Clark T."/>
            <person name="Cassidy-Hanley D."/>
            <person name="Inman J."/>
        </authorList>
    </citation>
    <scope>NUCLEOTIDE SEQUENCE [LARGE SCALE GENOMIC DNA]</scope>
    <source>
        <strain evidence="3 4">G5</strain>
    </source>
</reference>
<keyword evidence="4" id="KW-1185">Reference proteome</keyword>
<sequence length="428" mass="51934">MIYENNIGRRVFKIEGSVSACNYINIPDVSTGIKSLGLTGRYIYLEFITIKQKYFSIHLDFQVKSREQIVRFTITNMNEEYKNQNNQVLIIPFPKQSYEKWNILVLDIEFLLQNYGLFKHEKIISFQNFHMLKSLQICSNLLFRGAFTADYLYDHNVSNIQILFIIFVFCNFHIITQQSYLIKRLLKTFYGLFIIIINFIENYRKNIQIISNIYIYLFIFFFYLYKNRVYQENQILKYFKKIKNGLMFIQQYIQRDKKNNKRKKTKKIYPKTPLIYQKVSLFKKIAQFSQKKPPKNINKIIFSKQKMLLDIQEIYVQIQNGLKIKKINTKQQQQQDPQQSQIIHKILKYNELYKEIIIKYLHMIYLEMENISYQFKTEKKIKQEYGTILQVIIQEKLIFQIWKMSKTYLFLLIFSTFVYKEMTNIIVK</sequence>
<dbReference type="RefSeq" id="XP_004027397.1">
    <property type="nucleotide sequence ID" value="XM_004027348.1"/>
</dbReference>
<accession>G0R3A9</accession>
<proteinExistence type="predicted"/>
<gene>
    <name evidence="3" type="ORF">IMG5_184170</name>
</gene>
<dbReference type="STRING" id="857967.G0R3A9"/>
<evidence type="ECO:0000313" key="3">
    <source>
        <dbReference type="EMBL" id="EGR28052.1"/>
    </source>
</evidence>
<feature type="transmembrane region" description="Helical" evidence="1">
    <location>
        <begin position="206"/>
        <end position="225"/>
    </location>
</feature>
<feature type="transmembrane region" description="Helical" evidence="1">
    <location>
        <begin position="408"/>
        <end position="427"/>
    </location>
</feature>
<feature type="transmembrane region" description="Helical" evidence="1">
    <location>
        <begin position="157"/>
        <end position="174"/>
    </location>
</feature>
<name>G0R3A9_ICHMU</name>
<dbReference type="EMBL" id="GL984296">
    <property type="protein sequence ID" value="EGR28052.1"/>
    <property type="molecule type" value="Genomic_DNA"/>
</dbReference>
<dbReference type="InterPro" id="IPR007714">
    <property type="entry name" value="CFA20_dom"/>
</dbReference>
<keyword evidence="1" id="KW-0472">Membrane</keyword>
<dbReference type="EC" id="1.6.5.3" evidence="3"/>
<protein>
    <submittedName>
        <fullName evidence="3">WDr90 protein, putative</fullName>
        <ecNumber evidence="3">1.6.5.3</ecNumber>
    </submittedName>
</protein>
<keyword evidence="1" id="KW-0812">Transmembrane</keyword>
<dbReference type="Proteomes" id="UP000008983">
    <property type="component" value="Unassembled WGS sequence"/>
</dbReference>
<dbReference type="eggNOG" id="KOG3213">
    <property type="taxonomic scope" value="Eukaryota"/>
</dbReference>
<keyword evidence="3" id="KW-0560">Oxidoreductase</keyword>
<dbReference type="AlphaFoldDB" id="G0R3A9"/>
<dbReference type="InParanoid" id="G0R3A9"/>
<evidence type="ECO:0000256" key="1">
    <source>
        <dbReference type="SAM" id="Phobius"/>
    </source>
</evidence>
<dbReference type="OrthoDB" id="6252103at2759"/>
<dbReference type="Pfam" id="PF05018">
    <property type="entry name" value="CFA20_dom"/>
    <property type="match status" value="1"/>
</dbReference>
<dbReference type="GO" id="GO:0016491">
    <property type="term" value="F:oxidoreductase activity"/>
    <property type="evidence" value="ECO:0007669"/>
    <property type="project" value="UniProtKB-KW"/>
</dbReference>
<evidence type="ECO:0000313" key="4">
    <source>
        <dbReference type="Proteomes" id="UP000008983"/>
    </source>
</evidence>